<name>A0A9E7G7K2_9LILI</name>
<dbReference type="AlphaFoldDB" id="A0A9E7G7K2"/>
<proteinExistence type="predicted"/>
<keyword evidence="1" id="KW-0547">Nucleotide-binding</keyword>
<keyword evidence="1" id="KW-0067">ATP-binding</keyword>
<dbReference type="Proteomes" id="UP001055439">
    <property type="component" value="Chromosome 5"/>
</dbReference>
<organism evidence="1 2">
    <name type="scientific">Musa troglodytarum</name>
    <name type="common">fe'i banana</name>
    <dbReference type="NCBI Taxonomy" id="320322"/>
    <lineage>
        <taxon>Eukaryota</taxon>
        <taxon>Viridiplantae</taxon>
        <taxon>Streptophyta</taxon>
        <taxon>Embryophyta</taxon>
        <taxon>Tracheophyta</taxon>
        <taxon>Spermatophyta</taxon>
        <taxon>Magnoliopsida</taxon>
        <taxon>Liliopsida</taxon>
        <taxon>Zingiberales</taxon>
        <taxon>Musaceae</taxon>
        <taxon>Musa</taxon>
    </lineage>
</organism>
<dbReference type="OrthoDB" id="10424629at2759"/>
<keyword evidence="1" id="KW-0347">Helicase</keyword>
<dbReference type="EMBL" id="CP097507">
    <property type="protein sequence ID" value="URE08083.1"/>
    <property type="molecule type" value="Genomic_DNA"/>
</dbReference>
<accession>A0A9E7G7K2</accession>
<evidence type="ECO:0000313" key="2">
    <source>
        <dbReference type="Proteomes" id="UP001055439"/>
    </source>
</evidence>
<protein>
    <submittedName>
        <fullName evidence="1">Atp-dependent rna helicase</fullName>
    </submittedName>
</protein>
<keyword evidence="2" id="KW-1185">Reference proteome</keyword>
<reference evidence="1" key="1">
    <citation type="submission" date="2022-05" db="EMBL/GenBank/DDBJ databases">
        <title>The Musa troglodytarum L. genome provides insights into the mechanism of non-climacteric behaviour and enrichment of carotenoids.</title>
        <authorList>
            <person name="Wang J."/>
        </authorList>
    </citation>
    <scope>NUCLEOTIDE SEQUENCE</scope>
    <source>
        <tissue evidence="1">Leaf</tissue>
    </source>
</reference>
<dbReference type="GO" id="GO:0004386">
    <property type="term" value="F:helicase activity"/>
    <property type="evidence" value="ECO:0007669"/>
    <property type="project" value="UniProtKB-KW"/>
</dbReference>
<gene>
    <name evidence="1" type="ORF">MUK42_35925</name>
</gene>
<keyword evidence="1" id="KW-0378">Hydrolase</keyword>
<evidence type="ECO:0000313" key="1">
    <source>
        <dbReference type="EMBL" id="URE08083.1"/>
    </source>
</evidence>
<sequence length="276" mass="30816">MVITSIVQSLLPSYLPRWGLRSMWELAAVLNFHHVPGFGNDLSSGNPSSYSHCARAFKLGYSTLQQVKIGGTVYYSKEMISWNGYSNGHLPQSSSDTASTIFAITNCLPQLHGLRTDAFVEGRGKHSTLAKKGLVIINMGFLIGKDDPTVGHPLYCEIRQVEVKKVKATGSKRQCSAVNVVRRSVIGRPDVSTNGKSNGCWHNNDTRCSKSNYYEEINIKHQDEPLDHSNKWRIRPQKYSEKDFVDTVCNIDAGLANDDDIVGAVYDEEYLRSQKQ</sequence>